<organism evidence="1 2">
    <name type="scientific">Rhodocollybia butyracea</name>
    <dbReference type="NCBI Taxonomy" id="206335"/>
    <lineage>
        <taxon>Eukaryota</taxon>
        <taxon>Fungi</taxon>
        <taxon>Dikarya</taxon>
        <taxon>Basidiomycota</taxon>
        <taxon>Agaricomycotina</taxon>
        <taxon>Agaricomycetes</taxon>
        <taxon>Agaricomycetidae</taxon>
        <taxon>Agaricales</taxon>
        <taxon>Marasmiineae</taxon>
        <taxon>Omphalotaceae</taxon>
        <taxon>Rhodocollybia</taxon>
    </lineage>
</organism>
<dbReference type="EMBL" id="JADNRY010000033">
    <property type="protein sequence ID" value="KAF9071342.1"/>
    <property type="molecule type" value="Genomic_DNA"/>
</dbReference>
<evidence type="ECO:0000313" key="1">
    <source>
        <dbReference type="EMBL" id="KAF9071342.1"/>
    </source>
</evidence>
<name>A0A9P5U9T8_9AGAR</name>
<evidence type="ECO:0000313" key="2">
    <source>
        <dbReference type="Proteomes" id="UP000772434"/>
    </source>
</evidence>
<protein>
    <submittedName>
        <fullName evidence="1">Uncharacterized protein</fullName>
    </submittedName>
</protein>
<keyword evidence="2" id="KW-1185">Reference proteome</keyword>
<proteinExistence type="predicted"/>
<reference evidence="1" key="1">
    <citation type="submission" date="2020-11" db="EMBL/GenBank/DDBJ databases">
        <authorList>
            <consortium name="DOE Joint Genome Institute"/>
            <person name="Ahrendt S."/>
            <person name="Riley R."/>
            <person name="Andreopoulos W."/>
            <person name="Labutti K."/>
            <person name="Pangilinan J."/>
            <person name="Ruiz-Duenas F.J."/>
            <person name="Barrasa J.M."/>
            <person name="Sanchez-Garcia M."/>
            <person name="Camarero S."/>
            <person name="Miyauchi S."/>
            <person name="Serrano A."/>
            <person name="Linde D."/>
            <person name="Babiker R."/>
            <person name="Drula E."/>
            <person name="Ayuso-Fernandez I."/>
            <person name="Pacheco R."/>
            <person name="Padilla G."/>
            <person name="Ferreira P."/>
            <person name="Barriuso J."/>
            <person name="Kellner H."/>
            <person name="Castanera R."/>
            <person name="Alfaro M."/>
            <person name="Ramirez L."/>
            <person name="Pisabarro A.G."/>
            <person name="Kuo A."/>
            <person name="Tritt A."/>
            <person name="Lipzen A."/>
            <person name="He G."/>
            <person name="Yan M."/>
            <person name="Ng V."/>
            <person name="Cullen D."/>
            <person name="Martin F."/>
            <person name="Rosso M.-N."/>
            <person name="Henrissat B."/>
            <person name="Hibbett D."/>
            <person name="Martinez A.T."/>
            <person name="Grigoriev I.V."/>
        </authorList>
    </citation>
    <scope>NUCLEOTIDE SEQUENCE</scope>
    <source>
        <strain evidence="1">AH 40177</strain>
    </source>
</reference>
<accession>A0A9P5U9T8</accession>
<sequence length="215" mass="24367">MRAGAVKLHPVTHGMAVFGLKLSAGETVKPDFERDLDERRTRIVQRPLDNGNPSYPKYLPSLLGTKPPIPVTVPAPIPAYLLGPQNQVLLYGFTIDDSTAKALGLADAYEFCLRCSDVLDDLGLTGYYNYYGRAMHDDLHLYYFALKYPWKDEIWTQNGGGLIPSDELMNELSTRLNLTFDWYGFEDVSDGRFEELWDYLNPITKKYDSNGVRIS</sequence>
<dbReference type="Proteomes" id="UP000772434">
    <property type="component" value="Unassembled WGS sequence"/>
</dbReference>
<dbReference type="AlphaFoldDB" id="A0A9P5U9T8"/>
<dbReference type="OrthoDB" id="3100067at2759"/>
<comment type="caution">
    <text evidence="1">The sequence shown here is derived from an EMBL/GenBank/DDBJ whole genome shotgun (WGS) entry which is preliminary data.</text>
</comment>
<gene>
    <name evidence="1" type="ORF">BDP27DRAFT_1361906</name>
</gene>